<dbReference type="Pfam" id="PF09425">
    <property type="entry name" value="Jas_motif"/>
    <property type="match status" value="1"/>
</dbReference>
<evidence type="ECO:0000313" key="6">
    <source>
        <dbReference type="Proteomes" id="UP001374535"/>
    </source>
</evidence>
<dbReference type="InterPro" id="IPR040390">
    <property type="entry name" value="TIFY/JAZ"/>
</dbReference>
<comment type="subcellular location">
    <subcellularLocation>
        <location evidence="2">Nucleus</location>
    </subcellularLocation>
</comment>
<protein>
    <recommendedName>
        <fullName evidence="2">Protein TIFY</fullName>
    </recommendedName>
    <alternativeName>
        <fullName evidence="2">Jasmonate ZIM domain-containing protein</fullName>
    </alternativeName>
</protein>
<dbReference type="InterPro" id="IPR010399">
    <property type="entry name" value="Tify_dom"/>
</dbReference>
<comment type="domain">
    <text evidence="2">The jas domain is required for interaction with COI1.</text>
</comment>
<accession>A0AAQ3P2K3</accession>
<evidence type="ECO:0000256" key="3">
    <source>
        <dbReference type="SAM" id="MobiDB-lite"/>
    </source>
</evidence>
<feature type="compositionally biased region" description="Low complexity" evidence="3">
    <location>
        <begin position="13"/>
        <end position="22"/>
    </location>
</feature>
<evidence type="ECO:0000256" key="2">
    <source>
        <dbReference type="RuleBase" id="RU369065"/>
    </source>
</evidence>
<dbReference type="InterPro" id="IPR018467">
    <property type="entry name" value="CCT_CS"/>
</dbReference>
<dbReference type="GO" id="GO:0005634">
    <property type="term" value="C:nucleus"/>
    <property type="evidence" value="ECO:0007669"/>
    <property type="project" value="UniProtKB-SubCell"/>
</dbReference>
<keyword evidence="2" id="KW-0539">Nucleus</keyword>
<dbReference type="Proteomes" id="UP001374535">
    <property type="component" value="Chromosome 2"/>
</dbReference>
<dbReference type="GO" id="GO:0031347">
    <property type="term" value="P:regulation of defense response"/>
    <property type="evidence" value="ECO:0007669"/>
    <property type="project" value="UniProtKB-UniRule"/>
</dbReference>
<dbReference type="GO" id="GO:2000022">
    <property type="term" value="P:regulation of jasmonic acid mediated signaling pathway"/>
    <property type="evidence" value="ECO:0007669"/>
    <property type="project" value="UniProtKB-UniRule"/>
</dbReference>
<reference evidence="5 6" key="1">
    <citation type="journal article" date="2023" name="Life. Sci Alliance">
        <title>Evolutionary insights into 3D genome organization and epigenetic landscape of Vigna mungo.</title>
        <authorList>
            <person name="Junaid A."/>
            <person name="Singh B."/>
            <person name="Bhatia S."/>
        </authorList>
    </citation>
    <scope>NUCLEOTIDE SEQUENCE [LARGE SCALE GENOMIC DNA]</scope>
    <source>
        <strain evidence="5">Urdbean</strain>
    </source>
</reference>
<dbReference type="PANTHER" id="PTHR33077">
    <property type="entry name" value="PROTEIN TIFY 4A-RELATED-RELATED"/>
    <property type="match status" value="1"/>
</dbReference>
<gene>
    <name evidence="5" type="ORF">V8G54_006963</name>
</gene>
<dbReference type="AlphaFoldDB" id="A0AAQ3P2K3"/>
<keyword evidence="6" id="KW-1185">Reference proteome</keyword>
<feature type="domain" description="Tify" evidence="4">
    <location>
        <begin position="142"/>
        <end position="177"/>
    </location>
</feature>
<organism evidence="5 6">
    <name type="scientific">Vigna mungo</name>
    <name type="common">Black gram</name>
    <name type="synonym">Phaseolus mungo</name>
    <dbReference type="NCBI Taxonomy" id="3915"/>
    <lineage>
        <taxon>Eukaryota</taxon>
        <taxon>Viridiplantae</taxon>
        <taxon>Streptophyta</taxon>
        <taxon>Embryophyta</taxon>
        <taxon>Tracheophyta</taxon>
        <taxon>Spermatophyta</taxon>
        <taxon>Magnoliopsida</taxon>
        <taxon>eudicotyledons</taxon>
        <taxon>Gunneridae</taxon>
        <taxon>Pentapetalae</taxon>
        <taxon>rosids</taxon>
        <taxon>fabids</taxon>
        <taxon>Fabales</taxon>
        <taxon>Fabaceae</taxon>
        <taxon>Papilionoideae</taxon>
        <taxon>50 kb inversion clade</taxon>
        <taxon>NPAAA clade</taxon>
        <taxon>indigoferoid/millettioid clade</taxon>
        <taxon>Phaseoleae</taxon>
        <taxon>Vigna</taxon>
    </lineage>
</organism>
<evidence type="ECO:0000259" key="4">
    <source>
        <dbReference type="PROSITE" id="PS51320"/>
    </source>
</evidence>
<dbReference type="Pfam" id="PF06200">
    <property type="entry name" value="tify"/>
    <property type="match status" value="1"/>
</dbReference>
<comment type="similarity">
    <text evidence="1 2">Belongs to the TIFY/JAZ family.</text>
</comment>
<evidence type="ECO:0000313" key="5">
    <source>
        <dbReference type="EMBL" id="WVZ19641.1"/>
    </source>
</evidence>
<comment type="function">
    <text evidence="2">Repressor of jasmonate responses.</text>
</comment>
<dbReference type="PANTHER" id="PTHR33077:SF61">
    <property type="entry name" value="PROTEIN TIFY 3A-RELATED"/>
    <property type="match status" value="1"/>
</dbReference>
<dbReference type="PROSITE" id="PS51320">
    <property type="entry name" value="TIFY"/>
    <property type="match status" value="1"/>
</dbReference>
<dbReference type="SMART" id="SM00979">
    <property type="entry name" value="TIFY"/>
    <property type="match status" value="1"/>
</dbReference>
<keyword evidence="2" id="KW-1184">Jasmonic acid signaling pathway</keyword>
<sequence>MVGHAAGYRKSEVSLLESSPSPVEKPEGVCSNMDEHHLVQPNMNDSSTNKYVANNSFADMLWMKDKRVVLFVLVKGFVSKRVSGYCLVLEICVIGKSNSCNPTDDLRELFNWTHLLDWLSYCAKKALGVSFGSVPASGLNAVIPSTNQLTIFYNGSVCVYDGIPAEKVHEIMLIAAAAAKSTEVKKIGTQSTLISPVPTRPSSPHAITNNIATSQTNSICRLQEFPIARRHSLQRFLEKRRDRYYLPAMLGSKAPYPSSSTTKVADNIENNFCADNAPELISLNRAEEEFHPTVSTS</sequence>
<name>A0AAQ3P2K3_VIGMU</name>
<dbReference type="EMBL" id="CP144699">
    <property type="protein sequence ID" value="WVZ19641.1"/>
    <property type="molecule type" value="Genomic_DNA"/>
</dbReference>
<proteinExistence type="inferred from homology"/>
<evidence type="ECO:0000256" key="1">
    <source>
        <dbReference type="ARBA" id="ARBA00008614"/>
    </source>
</evidence>
<dbReference type="GO" id="GO:0009611">
    <property type="term" value="P:response to wounding"/>
    <property type="evidence" value="ECO:0007669"/>
    <property type="project" value="UniProtKB-UniRule"/>
</dbReference>
<feature type="region of interest" description="Disordered" evidence="3">
    <location>
        <begin position="1"/>
        <end position="27"/>
    </location>
</feature>